<evidence type="ECO:0000313" key="5">
    <source>
        <dbReference type="Proteomes" id="UP000003052"/>
    </source>
</evidence>
<comment type="caution">
    <text evidence="4">The sequence shown here is derived from an EMBL/GenBank/DDBJ whole genome shotgun (WGS) entry which is preliminary data.</text>
</comment>
<dbReference type="PANTHER" id="PTHR11820">
    <property type="entry name" value="ACYLPYRUVASE"/>
    <property type="match status" value="1"/>
</dbReference>
<sequence>MKLLSFRYEGKEGFGPKVKKEDAVWDLVAIQQQLEVLPAFPAQLIEGIPQGMEFVEQIRKLTEAAVQSDRSEEFKHSYAEIEWLAPISKTPKNIIAIGKNYADHAKEMGGEAPADLVVFTKASTSISADGETVSVHSDVTDSYDYEGELAVVIGKAGHKIPKQMAYDYVFGYTIANDLTARDIQAKHQQYFLGKSLPGSCPIGPYIVTKDEIPQSQNLSIVTKVNDEIRQNGNTEKMIRRVDELIAEVSKYVALEPGDILLTGTPAGVGKGFTPPKFLKAGDTVKVSIESIGTLVTHLS</sequence>
<dbReference type="OrthoDB" id="9805307at2"/>
<dbReference type="GO" id="GO:0018773">
    <property type="term" value="F:acetylpyruvate hydrolase activity"/>
    <property type="evidence" value="ECO:0007669"/>
    <property type="project" value="TreeGrafter"/>
</dbReference>
<accession>E7RIE3</accession>
<reference evidence="4 5" key="1">
    <citation type="journal article" date="2011" name="J. Bacteriol.">
        <title>The Draft Genome of Planococcus donghaensis MPA1U2 Reveals Nonsporulation Pathways Controlled by a Conserved Spo0A Regulon.</title>
        <authorList>
            <person name="Pearson M.D."/>
            <person name="Noller H.F."/>
        </authorList>
    </citation>
    <scope>NUCLEOTIDE SEQUENCE [LARGE SCALE GENOMIC DNA]</scope>
    <source>
        <strain evidence="4 5">MPA1U2</strain>
    </source>
</reference>
<proteinExistence type="inferred from homology"/>
<evidence type="ECO:0000256" key="2">
    <source>
        <dbReference type="ARBA" id="ARBA00022723"/>
    </source>
</evidence>
<dbReference type="Proteomes" id="UP000003052">
    <property type="component" value="Unassembled WGS sequence"/>
</dbReference>
<dbReference type="GO" id="GO:0046872">
    <property type="term" value="F:metal ion binding"/>
    <property type="evidence" value="ECO:0007669"/>
    <property type="project" value="UniProtKB-KW"/>
</dbReference>
<dbReference type="InterPro" id="IPR036663">
    <property type="entry name" value="Fumarylacetoacetase_C_sf"/>
</dbReference>
<evidence type="ECO:0000313" key="4">
    <source>
        <dbReference type="EMBL" id="EGA89258.1"/>
    </source>
</evidence>
<evidence type="ECO:0000256" key="1">
    <source>
        <dbReference type="ARBA" id="ARBA00010211"/>
    </source>
</evidence>
<keyword evidence="2" id="KW-0479">Metal-binding</keyword>
<dbReference type="eggNOG" id="COG0179">
    <property type="taxonomic scope" value="Bacteria"/>
</dbReference>
<dbReference type="SUPFAM" id="SSF56529">
    <property type="entry name" value="FAH"/>
    <property type="match status" value="1"/>
</dbReference>
<dbReference type="RefSeq" id="WP_008431393.1">
    <property type="nucleotide sequence ID" value="NZ_AEPB01000037.1"/>
</dbReference>
<dbReference type="GO" id="GO:0016853">
    <property type="term" value="F:isomerase activity"/>
    <property type="evidence" value="ECO:0007669"/>
    <property type="project" value="UniProtKB-ARBA"/>
</dbReference>
<name>E7RIE3_9BACL</name>
<gene>
    <name evidence="4" type="ORF">GPDM_11265</name>
</gene>
<dbReference type="Gene3D" id="3.90.850.10">
    <property type="entry name" value="Fumarylacetoacetase-like, C-terminal domain"/>
    <property type="match status" value="1"/>
</dbReference>
<feature type="domain" description="Fumarylacetoacetase-like C-terminal" evidence="3">
    <location>
        <begin position="94"/>
        <end position="297"/>
    </location>
</feature>
<dbReference type="EMBL" id="AEPB01000037">
    <property type="protein sequence ID" value="EGA89258.1"/>
    <property type="molecule type" value="Genomic_DNA"/>
</dbReference>
<dbReference type="GO" id="GO:0019752">
    <property type="term" value="P:carboxylic acid metabolic process"/>
    <property type="evidence" value="ECO:0007669"/>
    <property type="project" value="UniProtKB-ARBA"/>
</dbReference>
<dbReference type="FunFam" id="3.90.850.10:FF:000002">
    <property type="entry name" value="2-hydroxyhepta-2,4-diene-1,7-dioate isomerase"/>
    <property type="match status" value="1"/>
</dbReference>
<dbReference type="PANTHER" id="PTHR11820:SF7">
    <property type="entry name" value="ACYLPYRUVASE FAHD1, MITOCHONDRIAL"/>
    <property type="match status" value="1"/>
</dbReference>
<comment type="similarity">
    <text evidence="1">Belongs to the FAH family.</text>
</comment>
<protein>
    <recommendedName>
        <fullName evidence="3">Fumarylacetoacetase-like C-terminal domain-containing protein</fullName>
    </recommendedName>
</protein>
<dbReference type="AlphaFoldDB" id="E7RIE3"/>
<dbReference type="InterPro" id="IPR011234">
    <property type="entry name" value="Fumarylacetoacetase-like_C"/>
</dbReference>
<organism evidence="4 5">
    <name type="scientific">Planococcus donghaensis MPA1U2</name>
    <dbReference type="NCBI Taxonomy" id="933115"/>
    <lineage>
        <taxon>Bacteria</taxon>
        <taxon>Bacillati</taxon>
        <taxon>Bacillota</taxon>
        <taxon>Bacilli</taxon>
        <taxon>Bacillales</taxon>
        <taxon>Caryophanaceae</taxon>
        <taxon>Planococcus</taxon>
    </lineage>
</organism>
<evidence type="ECO:0000259" key="3">
    <source>
        <dbReference type="Pfam" id="PF01557"/>
    </source>
</evidence>
<dbReference type="Pfam" id="PF01557">
    <property type="entry name" value="FAA_hydrolase"/>
    <property type="match status" value="1"/>
</dbReference>